<evidence type="ECO:0000259" key="7">
    <source>
        <dbReference type="SMART" id="SM00829"/>
    </source>
</evidence>
<keyword evidence="5" id="KW-0560">Oxidoreductase</keyword>
<dbReference type="Gene3D" id="3.90.180.10">
    <property type="entry name" value="Medium-chain alcohol dehydrogenases, catalytic domain"/>
    <property type="match status" value="1"/>
</dbReference>
<reference evidence="8 9" key="1">
    <citation type="submission" date="2019-02" db="EMBL/GenBank/DDBJ databases">
        <title>Genome sequencing of the rare red list fungi Bondarzewia mesenterica.</title>
        <authorList>
            <person name="Buettner E."/>
            <person name="Kellner H."/>
        </authorList>
    </citation>
    <scope>NUCLEOTIDE SEQUENCE [LARGE SCALE GENOMIC DNA]</scope>
    <source>
        <strain evidence="8 9">DSM 108281</strain>
    </source>
</reference>
<evidence type="ECO:0000256" key="4">
    <source>
        <dbReference type="ARBA" id="ARBA00022833"/>
    </source>
</evidence>
<comment type="similarity">
    <text evidence="2 6">Belongs to the zinc-containing alcohol dehydrogenase family.</text>
</comment>
<dbReference type="GO" id="GO:0005737">
    <property type="term" value="C:cytoplasm"/>
    <property type="evidence" value="ECO:0007669"/>
    <property type="project" value="TreeGrafter"/>
</dbReference>
<dbReference type="InterPro" id="IPR013154">
    <property type="entry name" value="ADH-like_N"/>
</dbReference>
<dbReference type="GO" id="GO:0008270">
    <property type="term" value="F:zinc ion binding"/>
    <property type="evidence" value="ECO:0007669"/>
    <property type="project" value="InterPro"/>
</dbReference>
<dbReference type="OrthoDB" id="1560166at2759"/>
<dbReference type="AlphaFoldDB" id="A0A4V3XGH0"/>
<sequence>MTALPTSYKAIICPGVNQPWKEVTLPMREVAPTEVLIKVHASGICGSDHFVQDGTWPGITYPRVPGHEIVGRVVAIGSGIGLNSRFKVGDLAGVGWNGGYCGACDPCRVGDFSVCVLGPTTGFTHDGGHGEYIYAPERSVVSLPEEALEHASYAELAPLLCAGVTVFDAIRTTPFIPGDICLVQGIGGLGHLAVQYAAKMGLKVYAVSSGPSKAALAKSLGAYEYIDSKTIEVVPYILSLGGAKVIICTAPSSDRISALIPAVARNGVVTLVSAAVDGDVRVSNLLMNMKRVTLRGWSCGVGRDAENCVKFSILANIKPMVREYKLEEFIDAYEDMIQGGPKFRNVIVFH</sequence>
<comment type="caution">
    <text evidence="8">The sequence shown here is derived from an EMBL/GenBank/DDBJ whole genome shotgun (WGS) entry which is preliminary data.</text>
</comment>
<evidence type="ECO:0000313" key="9">
    <source>
        <dbReference type="Proteomes" id="UP000310158"/>
    </source>
</evidence>
<dbReference type="SUPFAM" id="SSF51735">
    <property type="entry name" value="NAD(P)-binding Rossmann-fold domains"/>
    <property type="match status" value="1"/>
</dbReference>
<name>A0A4V3XGH0_9AGAM</name>
<evidence type="ECO:0000256" key="5">
    <source>
        <dbReference type="ARBA" id="ARBA00023002"/>
    </source>
</evidence>
<feature type="domain" description="Enoyl reductase (ER)" evidence="7">
    <location>
        <begin position="15"/>
        <end position="349"/>
    </location>
</feature>
<dbReference type="InterPro" id="IPR020843">
    <property type="entry name" value="ER"/>
</dbReference>
<dbReference type="InterPro" id="IPR013149">
    <property type="entry name" value="ADH-like_C"/>
</dbReference>
<organism evidence="8 9">
    <name type="scientific">Bondarzewia mesenterica</name>
    <dbReference type="NCBI Taxonomy" id="1095465"/>
    <lineage>
        <taxon>Eukaryota</taxon>
        <taxon>Fungi</taxon>
        <taxon>Dikarya</taxon>
        <taxon>Basidiomycota</taxon>
        <taxon>Agaricomycotina</taxon>
        <taxon>Agaricomycetes</taxon>
        <taxon>Russulales</taxon>
        <taxon>Bondarzewiaceae</taxon>
        <taxon>Bondarzewia</taxon>
    </lineage>
</organism>
<dbReference type="PANTHER" id="PTHR42940:SF7">
    <property type="entry name" value="ALCOHOL DEHYDROGENASE-LIKE N-TERMINAL DOMAIN-CONTAINING PROTEIN"/>
    <property type="match status" value="1"/>
</dbReference>
<dbReference type="PANTHER" id="PTHR42940">
    <property type="entry name" value="ALCOHOL DEHYDROGENASE 1-RELATED"/>
    <property type="match status" value="1"/>
</dbReference>
<dbReference type="InterPro" id="IPR002328">
    <property type="entry name" value="ADH_Zn_CS"/>
</dbReference>
<evidence type="ECO:0000313" key="8">
    <source>
        <dbReference type="EMBL" id="THH21403.1"/>
    </source>
</evidence>
<dbReference type="InterPro" id="IPR011032">
    <property type="entry name" value="GroES-like_sf"/>
</dbReference>
<protein>
    <recommendedName>
        <fullName evidence="7">Enoyl reductase (ER) domain-containing protein</fullName>
    </recommendedName>
</protein>
<gene>
    <name evidence="8" type="ORF">EW146_g160</name>
</gene>
<keyword evidence="4 6" id="KW-0862">Zinc</keyword>
<evidence type="ECO:0000256" key="1">
    <source>
        <dbReference type="ARBA" id="ARBA00001947"/>
    </source>
</evidence>
<comment type="cofactor">
    <cofactor evidence="1 6">
        <name>Zn(2+)</name>
        <dbReference type="ChEBI" id="CHEBI:29105"/>
    </cofactor>
</comment>
<dbReference type="InterPro" id="IPR036291">
    <property type="entry name" value="NAD(P)-bd_dom_sf"/>
</dbReference>
<accession>A0A4V3XGH0</accession>
<evidence type="ECO:0000256" key="2">
    <source>
        <dbReference type="ARBA" id="ARBA00008072"/>
    </source>
</evidence>
<dbReference type="EMBL" id="SGPL01000003">
    <property type="protein sequence ID" value="THH21403.1"/>
    <property type="molecule type" value="Genomic_DNA"/>
</dbReference>
<dbReference type="Pfam" id="PF00107">
    <property type="entry name" value="ADH_zinc_N"/>
    <property type="match status" value="1"/>
</dbReference>
<keyword evidence="9" id="KW-1185">Reference proteome</keyword>
<dbReference type="Proteomes" id="UP000310158">
    <property type="component" value="Unassembled WGS sequence"/>
</dbReference>
<proteinExistence type="inferred from homology"/>
<dbReference type="SUPFAM" id="SSF50129">
    <property type="entry name" value="GroES-like"/>
    <property type="match status" value="1"/>
</dbReference>
<evidence type="ECO:0000256" key="3">
    <source>
        <dbReference type="ARBA" id="ARBA00022723"/>
    </source>
</evidence>
<dbReference type="PROSITE" id="PS00059">
    <property type="entry name" value="ADH_ZINC"/>
    <property type="match status" value="1"/>
</dbReference>
<keyword evidence="3 6" id="KW-0479">Metal-binding</keyword>
<dbReference type="Gene3D" id="3.40.50.720">
    <property type="entry name" value="NAD(P)-binding Rossmann-like Domain"/>
    <property type="match status" value="1"/>
</dbReference>
<evidence type="ECO:0000256" key="6">
    <source>
        <dbReference type="RuleBase" id="RU361277"/>
    </source>
</evidence>
<dbReference type="GO" id="GO:0004022">
    <property type="term" value="F:alcohol dehydrogenase (NAD+) activity"/>
    <property type="evidence" value="ECO:0007669"/>
    <property type="project" value="TreeGrafter"/>
</dbReference>
<dbReference type="SMART" id="SM00829">
    <property type="entry name" value="PKS_ER"/>
    <property type="match status" value="1"/>
</dbReference>
<dbReference type="Pfam" id="PF08240">
    <property type="entry name" value="ADH_N"/>
    <property type="match status" value="1"/>
</dbReference>